<organism evidence="1 2">
    <name type="scientific">Candidatus Ryanbacteria bacterium RIFCSPHIGHO2_01_FULL_48_27</name>
    <dbReference type="NCBI Taxonomy" id="1802115"/>
    <lineage>
        <taxon>Bacteria</taxon>
        <taxon>Candidatus Ryaniibacteriota</taxon>
    </lineage>
</organism>
<accession>A0A1G2G852</accession>
<dbReference type="EMBL" id="MHNL01000001">
    <property type="protein sequence ID" value="OGZ46160.1"/>
    <property type="molecule type" value="Genomic_DNA"/>
</dbReference>
<gene>
    <name evidence="1" type="ORF">A2756_06140</name>
</gene>
<evidence type="ECO:0000313" key="2">
    <source>
        <dbReference type="Proteomes" id="UP000177785"/>
    </source>
</evidence>
<sequence>MTLTQQDLEAIQKVIKSELLPVEQRLQGEFIPVHQAIKELREDISGLREVVQSLAVSVDKLVKATESLQQEYSLIVSEIKLHETWIRQIAEKVGLKLER</sequence>
<comment type="caution">
    <text evidence="1">The sequence shown here is derived from an EMBL/GenBank/DDBJ whole genome shotgun (WGS) entry which is preliminary data.</text>
</comment>
<evidence type="ECO:0000313" key="1">
    <source>
        <dbReference type="EMBL" id="OGZ46160.1"/>
    </source>
</evidence>
<proteinExistence type="predicted"/>
<protein>
    <submittedName>
        <fullName evidence="1">Uncharacterized protein</fullName>
    </submittedName>
</protein>
<dbReference type="Proteomes" id="UP000177785">
    <property type="component" value="Unassembled WGS sequence"/>
</dbReference>
<dbReference type="STRING" id="1802115.A2756_06140"/>
<name>A0A1G2G852_9BACT</name>
<dbReference type="AlphaFoldDB" id="A0A1G2G852"/>
<reference evidence="1 2" key="1">
    <citation type="journal article" date="2016" name="Nat. Commun.">
        <title>Thousands of microbial genomes shed light on interconnected biogeochemical processes in an aquifer system.</title>
        <authorList>
            <person name="Anantharaman K."/>
            <person name="Brown C.T."/>
            <person name="Hug L.A."/>
            <person name="Sharon I."/>
            <person name="Castelle C.J."/>
            <person name="Probst A.J."/>
            <person name="Thomas B.C."/>
            <person name="Singh A."/>
            <person name="Wilkins M.J."/>
            <person name="Karaoz U."/>
            <person name="Brodie E.L."/>
            <person name="Williams K.H."/>
            <person name="Hubbard S.S."/>
            <person name="Banfield J.F."/>
        </authorList>
    </citation>
    <scope>NUCLEOTIDE SEQUENCE [LARGE SCALE GENOMIC DNA]</scope>
</reference>